<dbReference type="InterPro" id="IPR036465">
    <property type="entry name" value="vWFA_dom_sf"/>
</dbReference>
<feature type="transmembrane region" description="Helical" evidence="2">
    <location>
        <begin position="943"/>
        <end position="961"/>
    </location>
</feature>
<keyword evidence="2" id="KW-0472">Membrane</keyword>
<dbReference type="EMBL" id="CP033898">
    <property type="protein sequence ID" value="AZA10234.1"/>
    <property type="molecule type" value="Genomic_DNA"/>
</dbReference>
<sequence length="965" mass="103479" precursor="true">MELGYPTPALEVEGSSLHENTEPARKVLGAAKMVLALLAALAIAISTISWIDPAPAHAQETEATSEESAADAPSDATRDAAEQAVADEVEDQPSAQPEAPAEADEPVESETPEVVTSESEEPTEDPEPKKEEESEEEESEEDAFSVEIDGPYSNEIMVQLAGQNRRRSARAVNPSIDPRYTCGASIALIMDNSSSTEPYKENAKAAAYRAIDNLVGTGSQLGIISFNATARQNLAKTELTPSNVAQAKNAVSNMQWVKSTEPNNDGSNIAGALELASRGGYDAVIIVTDGLANSSTSDPQVGRYGFTTDRDLLNVTEQAAKLKNAGTAIFGIGVVGREEVAVLNLVNRPTFAPWINWWYADSDPIPSYLRKSTQNEKLQTDFESRDGYYPSWMWHNQAERKLETIGLSTRIGPDEKTGKGRAVYRAVTGIYMGPLYTMRALNGPKFVQSWADSYDTTTSDLSNLESKIDALTSGCWGTVNLQKEIVDSTGKVQSGKSVNGFEFVADKALNGPNVQNNYTIATDDQGKATFHYPTDSGVGSMTLKETQRDGYKLYEQSVNGQKTLAKCTAKSKNGSDVPVSYGSGSGIVVTSKKEENSFSLSGVGTQHRVTCTVQNYEGKPDFTLTKKPFGDAVPRVITGEANQTFKVEYLVSAENKGTGAGKVPAIIEKPAAPNGMSVTNVEALPDGQNPLVQSGTQLAKTGDSWKLDPAKTNDVNVNETRTAKIVVTYRVNQPGSVNKDQLTCESGNNSKGLFNHVEFEGAKEAKQQSDACVSATVPGVELKKLINNADANTKEEATSIMGGTNQVTIEYQVKNTGTTPLTEIRLDDYNLDKDSGAKQGPINMTGLTCEGASVRDDNQTKVITPNKPLAKDQTLKCRWNAQAPIVPDEGEYHGDRGIILASYALPEGQGGTVKPVSAENDAWVFKLPVAVGVLPDAGAKGPTQYLILGGLIAMAGAFWAYRRRA</sequence>
<dbReference type="CDD" id="cd00198">
    <property type="entry name" value="vWFA"/>
    <property type="match status" value="1"/>
</dbReference>
<evidence type="ECO:0000256" key="1">
    <source>
        <dbReference type="SAM" id="MobiDB-lite"/>
    </source>
</evidence>
<dbReference type="Gene3D" id="3.40.50.410">
    <property type="entry name" value="von Willebrand factor, type A domain"/>
    <property type="match status" value="1"/>
</dbReference>
<evidence type="ECO:0000313" key="5">
    <source>
        <dbReference type="Proteomes" id="UP000271426"/>
    </source>
</evidence>
<feature type="region of interest" description="Disordered" evidence="1">
    <location>
        <begin position="57"/>
        <end position="151"/>
    </location>
</feature>
<organism evidence="4 5">
    <name type="scientific">Corynebacterium pseudopelargi</name>
    <dbReference type="NCBI Taxonomy" id="2080757"/>
    <lineage>
        <taxon>Bacteria</taxon>
        <taxon>Bacillati</taxon>
        <taxon>Actinomycetota</taxon>
        <taxon>Actinomycetes</taxon>
        <taxon>Mycobacteriales</taxon>
        <taxon>Corynebacteriaceae</taxon>
        <taxon>Corynebacterium</taxon>
    </lineage>
</organism>
<reference evidence="4 5" key="1">
    <citation type="submission" date="2018-11" db="EMBL/GenBank/DDBJ databases">
        <authorList>
            <person name="Kleinhagauer T."/>
            <person name="Glaeser S.P."/>
            <person name="Spergser J."/>
            <person name="Ruckert C."/>
            <person name="Kaempfer P."/>
            <person name="Busse H.-J."/>
        </authorList>
    </citation>
    <scope>NUCLEOTIDE SEQUENCE [LARGE SCALE GENOMIC DNA]</scope>
    <source>
        <strain evidence="4 5">812CH</strain>
    </source>
</reference>
<dbReference type="SUPFAM" id="SSF53300">
    <property type="entry name" value="vWA-like"/>
    <property type="match status" value="1"/>
</dbReference>
<gene>
    <name evidence="4" type="ORF">CPPEL_10690</name>
</gene>
<dbReference type="Proteomes" id="UP000271426">
    <property type="component" value="Chromosome"/>
</dbReference>
<keyword evidence="2" id="KW-0812">Transmembrane</keyword>
<dbReference type="InterPro" id="IPR002035">
    <property type="entry name" value="VWF_A"/>
</dbReference>
<dbReference type="SMART" id="SM00327">
    <property type="entry name" value="VWA"/>
    <property type="match status" value="1"/>
</dbReference>
<protein>
    <submittedName>
        <fullName evidence="4">von Willebrand factor type A domain protein</fullName>
    </submittedName>
</protein>
<keyword evidence="2" id="KW-1133">Transmembrane helix</keyword>
<name>A0A3G6J280_9CORY</name>
<proteinExistence type="predicted"/>
<feature type="domain" description="VWFA" evidence="3">
    <location>
        <begin position="185"/>
        <end position="334"/>
    </location>
</feature>
<evidence type="ECO:0000313" key="4">
    <source>
        <dbReference type="EMBL" id="AZA10234.1"/>
    </source>
</evidence>
<dbReference type="Pfam" id="PF00092">
    <property type="entry name" value="VWA"/>
    <property type="match status" value="1"/>
</dbReference>
<accession>A0A3G6J280</accession>
<keyword evidence="5" id="KW-1185">Reference proteome</keyword>
<feature type="compositionally biased region" description="Acidic residues" evidence="1">
    <location>
        <begin position="101"/>
        <end position="111"/>
    </location>
</feature>
<evidence type="ECO:0000259" key="3">
    <source>
        <dbReference type="PROSITE" id="PS50234"/>
    </source>
</evidence>
<feature type="compositionally biased region" description="Acidic residues" evidence="1">
    <location>
        <begin position="133"/>
        <end position="144"/>
    </location>
</feature>
<dbReference type="AlphaFoldDB" id="A0A3G6J280"/>
<dbReference type="KEGG" id="cpso:CPPEL_10690"/>
<evidence type="ECO:0000256" key="2">
    <source>
        <dbReference type="SAM" id="Phobius"/>
    </source>
</evidence>
<dbReference type="PROSITE" id="PS50234">
    <property type="entry name" value="VWFA"/>
    <property type="match status" value="1"/>
</dbReference>